<dbReference type="KEGG" id="tps:THAPSDRAFT_5784"/>
<sequence length="279" mass="29785">MIHHSIIKAATLILSSSAASSLLLSALPTPSFIIDVQALRRTVAEVPSTTSSSIPSIRLPANGSLLRPQPISSSAIVIDDNDIVDVTFPVVEGQPAIGYLHSTVTRAREDAIPGEDDPISTFLAEIDLSPTLCGSHESSSEMAYPAKLVLGLNNHHVGSYYWARSAGAGSSMEAPGVGFGSGTTCNRGFLRWLDEEGPTLCNSNDGKRSEWVNFLRKGDTVQLLPSDGQDSLLRFYKQTESYEGGDGTSPFGVFGISLEGRPMGSEPAVVCTWWLDVDE</sequence>
<dbReference type="Proteomes" id="UP000001449">
    <property type="component" value="Chromosome 5"/>
</dbReference>
<evidence type="ECO:0000313" key="2">
    <source>
        <dbReference type="EMBL" id="EED92630.1"/>
    </source>
</evidence>
<dbReference type="EMBL" id="CM000642">
    <property type="protein sequence ID" value="EED92630.1"/>
    <property type="molecule type" value="Genomic_DNA"/>
</dbReference>
<dbReference type="RefSeq" id="XP_002290878.1">
    <property type="nucleotide sequence ID" value="XM_002290842.1"/>
</dbReference>
<dbReference type="GeneID" id="7444911"/>
<evidence type="ECO:0000256" key="1">
    <source>
        <dbReference type="SAM" id="SignalP"/>
    </source>
</evidence>
<name>B8C3W2_THAPS</name>
<proteinExistence type="predicted"/>
<feature type="chain" id="PRO_5002869402" evidence="1">
    <location>
        <begin position="22"/>
        <end position="279"/>
    </location>
</feature>
<reference evidence="2 3" key="2">
    <citation type="journal article" date="2008" name="Nature">
        <title>The Phaeodactylum genome reveals the evolutionary history of diatom genomes.</title>
        <authorList>
            <person name="Bowler C."/>
            <person name="Allen A.E."/>
            <person name="Badger J.H."/>
            <person name="Grimwood J."/>
            <person name="Jabbari K."/>
            <person name="Kuo A."/>
            <person name="Maheswari U."/>
            <person name="Martens C."/>
            <person name="Maumus F."/>
            <person name="Otillar R.P."/>
            <person name="Rayko E."/>
            <person name="Salamov A."/>
            <person name="Vandepoele K."/>
            <person name="Beszteri B."/>
            <person name="Gruber A."/>
            <person name="Heijde M."/>
            <person name="Katinka M."/>
            <person name="Mock T."/>
            <person name="Valentin K."/>
            <person name="Verret F."/>
            <person name="Berges J.A."/>
            <person name="Brownlee C."/>
            <person name="Cadoret J.P."/>
            <person name="Chiovitti A."/>
            <person name="Choi C.J."/>
            <person name="Coesel S."/>
            <person name="De Martino A."/>
            <person name="Detter J.C."/>
            <person name="Durkin C."/>
            <person name="Falciatore A."/>
            <person name="Fournet J."/>
            <person name="Haruta M."/>
            <person name="Huysman M.J."/>
            <person name="Jenkins B.D."/>
            <person name="Jiroutova K."/>
            <person name="Jorgensen R.E."/>
            <person name="Joubert Y."/>
            <person name="Kaplan A."/>
            <person name="Kroger N."/>
            <person name="Kroth P.G."/>
            <person name="La Roche J."/>
            <person name="Lindquist E."/>
            <person name="Lommer M."/>
            <person name="Martin-Jezequel V."/>
            <person name="Lopez P.J."/>
            <person name="Lucas S."/>
            <person name="Mangogna M."/>
            <person name="McGinnis K."/>
            <person name="Medlin L.K."/>
            <person name="Montsant A."/>
            <person name="Oudot-Le Secq M.P."/>
            <person name="Napoli C."/>
            <person name="Obornik M."/>
            <person name="Parker M.S."/>
            <person name="Petit J.L."/>
            <person name="Porcel B.M."/>
            <person name="Poulsen N."/>
            <person name="Robison M."/>
            <person name="Rychlewski L."/>
            <person name="Rynearson T.A."/>
            <person name="Schmutz J."/>
            <person name="Shapiro H."/>
            <person name="Siaut M."/>
            <person name="Stanley M."/>
            <person name="Sussman M.R."/>
            <person name="Taylor A.R."/>
            <person name="Vardi A."/>
            <person name="von Dassow P."/>
            <person name="Vyverman W."/>
            <person name="Willis A."/>
            <person name="Wyrwicz L.S."/>
            <person name="Rokhsar D.S."/>
            <person name="Weissenbach J."/>
            <person name="Armbrust E.V."/>
            <person name="Green B.R."/>
            <person name="Van de Peer Y."/>
            <person name="Grigoriev I.V."/>
        </authorList>
    </citation>
    <scope>NUCLEOTIDE SEQUENCE [LARGE SCALE GENOMIC DNA]</scope>
    <source>
        <strain evidence="2 3">CCMP1335</strain>
    </source>
</reference>
<keyword evidence="3" id="KW-1185">Reference proteome</keyword>
<keyword evidence="1" id="KW-0732">Signal</keyword>
<evidence type="ECO:0000313" key="3">
    <source>
        <dbReference type="Proteomes" id="UP000001449"/>
    </source>
</evidence>
<dbReference type="InParanoid" id="B8C3W2"/>
<protein>
    <submittedName>
        <fullName evidence="2">Uncharacterized protein</fullName>
    </submittedName>
</protein>
<reference evidence="2 3" key="1">
    <citation type="journal article" date="2004" name="Science">
        <title>The genome of the diatom Thalassiosira pseudonana: ecology, evolution, and metabolism.</title>
        <authorList>
            <person name="Armbrust E.V."/>
            <person name="Berges J.A."/>
            <person name="Bowler C."/>
            <person name="Green B.R."/>
            <person name="Martinez D."/>
            <person name="Putnam N.H."/>
            <person name="Zhou S."/>
            <person name="Allen A.E."/>
            <person name="Apt K.E."/>
            <person name="Bechner M."/>
            <person name="Brzezinski M.A."/>
            <person name="Chaal B.K."/>
            <person name="Chiovitti A."/>
            <person name="Davis A.K."/>
            <person name="Demarest M.S."/>
            <person name="Detter J.C."/>
            <person name="Glavina T."/>
            <person name="Goodstein D."/>
            <person name="Hadi M.Z."/>
            <person name="Hellsten U."/>
            <person name="Hildebrand M."/>
            <person name="Jenkins B.D."/>
            <person name="Jurka J."/>
            <person name="Kapitonov V.V."/>
            <person name="Kroger N."/>
            <person name="Lau W.W."/>
            <person name="Lane T.W."/>
            <person name="Larimer F.W."/>
            <person name="Lippmeier J.C."/>
            <person name="Lucas S."/>
            <person name="Medina M."/>
            <person name="Montsant A."/>
            <person name="Obornik M."/>
            <person name="Parker M.S."/>
            <person name="Palenik B."/>
            <person name="Pazour G.J."/>
            <person name="Richardson P.M."/>
            <person name="Rynearson T.A."/>
            <person name="Saito M.A."/>
            <person name="Schwartz D.C."/>
            <person name="Thamatrakoln K."/>
            <person name="Valentin K."/>
            <person name="Vardi A."/>
            <person name="Wilkerson F.P."/>
            <person name="Rokhsar D.S."/>
        </authorList>
    </citation>
    <scope>NUCLEOTIDE SEQUENCE [LARGE SCALE GENOMIC DNA]</scope>
    <source>
        <strain evidence="2 3">CCMP1335</strain>
    </source>
</reference>
<dbReference type="HOGENOM" id="CLU_999217_0_0_1"/>
<dbReference type="AlphaFoldDB" id="B8C3W2"/>
<accession>B8C3W2</accession>
<organism evidence="2 3">
    <name type="scientific">Thalassiosira pseudonana</name>
    <name type="common">Marine diatom</name>
    <name type="synonym">Cyclotella nana</name>
    <dbReference type="NCBI Taxonomy" id="35128"/>
    <lineage>
        <taxon>Eukaryota</taxon>
        <taxon>Sar</taxon>
        <taxon>Stramenopiles</taxon>
        <taxon>Ochrophyta</taxon>
        <taxon>Bacillariophyta</taxon>
        <taxon>Coscinodiscophyceae</taxon>
        <taxon>Thalassiosirophycidae</taxon>
        <taxon>Thalassiosirales</taxon>
        <taxon>Thalassiosiraceae</taxon>
        <taxon>Thalassiosira</taxon>
    </lineage>
</organism>
<gene>
    <name evidence="2" type="ORF">THAPSDRAFT_5784</name>
</gene>
<dbReference type="OMA" id="YYWARSA"/>
<dbReference type="eggNOG" id="ENOG502SXP7">
    <property type="taxonomic scope" value="Eukaryota"/>
</dbReference>
<feature type="signal peptide" evidence="1">
    <location>
        <begin position="1"/>
        <end position="21"/>
    </location>
</feature>
<dbReference type="PaxDb" id="35128-Thaps5784"/>